<organism evidence="2 3">
    <name type="scientific">Vannielia litorea</name>
    <dbReference type="NCBI Taxonomy" id="1217970"/>
    <lineage>
        <taxon>Bacteria</taxon>
        <taxon>Pseudomonadati</taxon>
        <taxon>Pseudomonadota</taxon>
        <taxon>Alphaproteobacteria</taxon>
        <taxon>Rhodobacterales</taxon>
        <taxon>Paracoccaceae</taxon>
        <taxon>Vannielia</taxon>
    </lineage>
</organism>
<evidence type="ECO:0000313" key="3">
    <source>
        <dbReference type="Proteomes" id="UP000184932"/>
    </source>
</evidence>
<sequence length="145" mass="15450">MTLLTRAETLAFSPETARGLRSAGFTLGFLSIVGVLGLGTFGGGGFQPWLLILAAVAFLPALLLLALSHTLPARKPVSVLLIWAICGFSFLLVRRTPSAAEGVEPQWLVTPMIWVVAVVEFVLAVGLAWFAWHLYRKGAFSGVAG</sequence>
<dbReference type="AlphaFoldDB" id="A0A1N6E6C0"/>
<proteinExistence type="predicted"/>
<evidence type="ECO:0000256" key="1">
    <source>
        <dbReference type="SAM" id="Phobius"/>
    </source>
</evidence>
<dbReference type="RefSeq" id="WP_074254573.1">
    <property type="nucleotide sequence ID" value="NZ_FSRL01000001.1"/>
</dbReference>
<accession>A0A1N6E6C0</accession>
<feature type="transmembrane region" description="Helical" evidence="1">
    <location>
        <begin position="113"/>
        <end position="132"/>
    </location>
</feature>
<reference evidence="3" key="1">
    <citation type="submission" date="2016-11" db="EMBL/GenBank/DDBJ databases">
        <authorList>
            <person name="Varghese N."/>
            <person name="Submissions S."/>
        </authorList>
    </citation>
    <scope>NUCLEOTIDE SEQUENCE [LARGE SCALE GENOMIC DNA]</scope>
    <source>
        <strain evidence="3">DSM 29440</strain>
    </source>
</reference>
<dbReference type="Proteomes" id="UP000184932">
    <property type="component" value="Unassembled WGS sequence"/>
</dbReference>
<dbReference type="EMBL" id="FSRL01000001">
    <property type="protein sequence ID" value="SIN78568.1"/>
    <property type="molecule type" value="Genomic_DNA"/>
</dbReference>
<dbReference type="STRING" id="1217970.SAMN05444002_0385"/>
<keyword evidence="1" id="KW-0812">Transmembrane</keyword>
<keyword evidence="3" id="KW-1185">Reference proteome</keyword>
<keyword evidence="1" id="KW-1133">Transmembrane helix</keyword>
<feature type="transmembrane region" description="Helical" evidence="1">
    <location>
        <begin position="46"/>
        <end position="65"/>
    </location>
</feature>
<feature type="transmembrane region" description="Helical" evidence="1">
    <location>
        <begin position="20"/>
        <end position="40"/>
    </location>
</feature>
<name>A0A1N6E6C0_9RHOB</name>
<feature type="transmembrane region" description="Helical" evidence="1">
    <location>
        <begin position="77"/>
        <end position="93"/>
    </location>
</feature>
<evidence type="ECO:0000313" key="2">
    <source>
        <dbReference type="EMBL" id="SIN78568.1"/>
    </source>
</evidence>
<gene>
    <name evidence="2" type="ORF">SAMN05444002_0385</name>
</gene>
<keyword evidence="1" id="KW-0472">Membrane</keyword>
<protein>
    <submittedName>
        <fullName evidence="2">Uncharacterized protein</fullName>
    </submittedName>
</protein>